<evidence type="ECO:0000256" key="4">
    <source>
        <dbReference type="ARBA" id="ARBA00022989"/>
    </source>
</evidence>
<dbReference type="NCBIfam" id="TIGR03017">
    <property type="entry name" value="EpsF"/>
    <property type="match status" value="1"/>
</dbReference>
<evidence type="ECO:0000256" key="6">
    <source>
        <dbReference type="SAM" id="Coils"/>
    </source>
</evidence>
<evidence type="ECO:0000313" key="11">
    <source>
        <dbReference type="EMBL" id="MDR7305617.1"/>
    </source>
</evidence>
<feature type="compositionally biased region" description="Polar residues" evidence="7">
    <location>
        <begin position="218"/>
        <end position="229"/>
    </location>
</feature>
<sequence>MTIQQFLLILRARYKTAFAVLVITVLAALTVSLILPKQYTASAAVVVDVKSPDLVSGLLMQGMMAPGYMATQVDIINSDRVATAVVKLLKMDASPAVQAQWRDATQGQGNITDWLANLLQRNLDVRPSRESNVININYTGTDPQFVAAVANAFAQAYIDVNLDLRVAPARQYATFFEDQTKAAREKLEKAQQSLSDYQQKNGITSTDERMDFETAKLNETSSQLTSVQGQTTDSQSKRQSSKSDTIADVMQSPLINGLKADIARLEGKLNDSNVNLGKNHPQTIRAESELATLKAQLDTETKKITSSIDTAYQVSKQREAQLQSSLAAQKARVLVLNKQRDELNVLRRDIESAQRSFELVSQRASQTNIESQTTQTNIAVLNSASAPTSSSKPKVLINVLVSVFLGTFLGIGLALVLELANRRVRSIEDLVEALELPVLGSISSASGMLKLAHSPSGANR</sequence>
<evidence type="ECO:0000256" key="1">
    <source>
        <dbReference type="ARBA" id="ARBA00004651"/>
    </source>
</evidence>
<feature type="domain" description="Polysaccharide chain length determinant N-terminal" evidence="9">
    <location>
        <begin position="4"/>
        <end position="87"/>
    </location>
</feature>
<dbReference type="Pfam" id="PF13807">
    <property type="entry name" value="GNVR"/>
    <property type="match status" value="1"/>
</dbReference>
<dbReference type="PANTHER" id="PTHR32309:SF13">
    <property type="entry name" value="FERRIC ENTEROBACTIN TRANSPORT PROTEIN FEPE"/>
    <property type="match status" value="1"/>
</dbReference>
<feature type="coiled-coil region" evidence="6">
    <location>
        <begin position="173"/>
        <end position="200"/>
    </location>
</feature>
<evidence type="ECO:0000256" key="7">
    <source>
        <dbReference type="SAM" id="MobiDB-lite"/>
    </source>
</evidence>
<reference evidence="11 12" key="1">
    <citation type="submission" date="2023-07" db="EMBL/GenBank/DDBJ databases">
        <title>Sorghum-associated microbial communities from plants grown in Nebraska, USA.</title>
        <authorList>
            <person name="Schachtman D."/>
        </authorList>
    </citation>
    <scope>NUCLEOTIDE SEQUENCE [LARGE SCALE GENOMIC DNA]</scope>
    <source>
        <strain evidence="11 12">BE308</strain>
    </source>
</reference>
<feature type="compositionally biased region" description="Low complexity" evidence="7">
    <location>
        <begin position="230"/>
        <end position="244"/>
    </location>
</feature>
<evidence type="ECO:0000313" key="12">
    <source>
        <dbReference type="Proteomes" id="UP001268089"/>
    </source>
</evidence>
<dbReference type="InterPro" id="IPR003856">
    <property type="entry name" value="LPS_length_determ_N"/>
</dbReference>
<feature type="transmembrane region" description="Helical" evidence="8">
    <location>
        <begin position="395"/>
        <end position="417"/>
    </location>
</feature>
<evidence type="ECO:0000259" key="10">
    <source>
        <dbReference type="Pfam" id="PF13807"/>
    </source>
</evidence>
<dbReference type="InterPro" id="IPR032807">
    <property type="entry name" value="GNVR"/>
</dbReference>
<feature type="domain" description="Tyrosine-protein kinase G-rich" evidence="10">
    <location>
        <begin position="339"/>
        <end position="416"/>
    </location>
</feature>
<keyword evidence="3 8" id="KW-0812">Transmembrane</keyword>
<feature type="region of interest" description="Disordered" evidence="7">
    <location>
        <begin position="218"/>
        <end position="245"/>
    </location>
</feature>
<keyword evidence="2" id="KW-1003">Cell membrane</keyword>
<evidence type="ECO:0000256" key="3">
    <source>
        <dbReference type="ARBA" id="ARBA00022692"/>
    </source>
</evidence>
<keyword evidence="12" id="KW-1185">Reference proteome</keyword>
<organism evidence="11 12">
    <name type="scientific">Rhodoferax saidenbachensis</name>
    <dbReference type="NCBI Taxonomy" id="1484693"/>
    <lineage>
        <taxon>Bacteria</taxon>
        <taxon>Pseudomonadati</taxon>
        <taxon>Pseudomonadota</taxon>
        <taxon>Betaproteobacteria</taxon>
        <taxon>Burkholderiales</taxon>
        <taxon>Comamonadaceae</taxon>
        <taxon>Rhodoferax</taxon>
    </lineage>
</organism>
<dbReference type="InterPro" id="IPR017468">
    <property type="entry name" value="Chain_len_reg_EpsF"/>
</dbReference>
<gene>
    <name evidence="11" type="ORF">J2X15_000895</name>
</gene>
<keyword evidence="5 8" id="KW-0472">Membrane</keyword>
<dbReference type="Pfam" id="PF02706">
    <property type="entry name" value="Wzz"/>
    <property type="match status" value="1"/>
</dbReference>
<keyword evidence="4 8" id="KW-1133">Transmembrane helix</keyword>
<evidence type="ECO:0000256" key="8">
    <source>
        <dbReference type="SAM" id="Phobius"/>
    </source>
</evidence>
<dbReference type="InterPro" id="IPR050445">
    <property type="entry name" value="Bact_polysacc_biosynth/exp"/>
</dbReference>
<dbReference type="RefSeq" id="WP_310339824.1">
    <property type="nucleotide sequence ID" value="NZ_JAVDXO010000002.1"/>
</dbReference>
<protein>
    <submittedName>
        <fullName evidence="11">Chain length determinant protein EpsF</fullName>
    </submittedName>
</protein>
<evidence type="ECO:0000259" key="9">
    <source>
        <dbReference type="Pfam" id="PF02706"/>
    </source>
</evidence>
<evidence type="ECO:0000256" key="2">
    <source>
        <dbReference type="ARBA" id="ARBA00022475"/>
    </source>
</evidence>
<comment type="subcellular location">
    <subcellularLocation>
        <location evidence="1">Cell membrane</location>
        <topology evidence="1">Multi-pass membrane protein</topology>
    </subcellularLocation>
</comment>
<dbReference type="PANTHER" id="PTHR32309">
    <property type="entry name" value="TYROSINE-PROTEIN KINASE"/>
    <property type="match status" value="1"/>
</dbReference>
<evidence type="ECO:0000256" key="5">
    <source>
        <dbReference type="ARBA" id="ARBA00023136"/>
    </source>
</evidence>
<proteinExistence type="predicted"/>
<dbReference type="EMBL" id="JAVDXO010000002">
    <property type="protein sequence ID" value="MDR7305617.1"/>
    <property type="molecule type" value="Genomic_DNA"/>
</dbReference>
<accession>A0ABU1ZJ98</accession>
<name>A0ABU1ZJ98_9BURK</name>
<dbReference type="Proteomes" id="UP001268089">
    <property type="component" value="Unassembled WGS sequence"/>
</dbReference>
<comment type="caution">
    <text evidence="11">The sequence shown here is derived from an EMBL/GenBank/DDBJ whole genome shotgun (WGS) entry which is preliminary data.</text>
</comment>
<keyword evidence="6" id="KW-0175">Coiled coil</keyword>